<comment type="caution">
    <text evidence="1">The sequence shown here is derived from an EMBL/GenBank/DDBJ whole genome shotgun (WGS) entry which is preliminary data.</text>
</comment>
<reference evidence="1" key="1">
    <citation type="submission" date="2022-10" db="EMBL/GenBank/DDBJ databases">
        <title>Genome Sequence of Xylaria curta.</title>
        <authorList>
            <person name="Buettner E."/>
        </authorList>
    </citation>
    <scope>NUCLEOTIDE SEQUENCE</scope>
    <source>
        <strain evidence="1">Babe10</strain>
    </source>
</reference>
<proteinExistence type="predicted"/>
<sequence length="417" mass="46397">MENLPTEIIREVCGSFCLHCTEPPDPRFLFMHPGVRERQALAKLCLTSSKLRAIAQPLLYHRIFISERQKSLSIPLLNTLISRPDLAQAVRHLTITDMCTERNIIDDAVLSRLTLAARQRGLPLSDDWIEDHDLQPHSLMQQLLLQVPHVELVAFLSLSYQIWDLLGSVDSATRSLPTLRKVVLDCYDTEMGYDLSIVTSLFSLAPNLNKLSLFQCCSVSNTLSLRNVTCLALEASWISADDMSRLLSSCGKLDTFVYDGSADMISDGAPRVSANGLVRMLEEQGHSRTLRRLSLNFFTTSSEAREDVNSLAGFPQLHELSLEYVLLRWPQATPTNAQAGILPASVEGINLHGLAEELNDILELVVAQASNGLCPGLKRIAFNIPSGDNDATLGNLRRRFQDLGISCLSRRNWPVYS</sequence>
<gene>
    <name evidence="1" type="ORF">NUW58_g2416</name>
</gene>
<protein>
    <submittedName>
        <fullName evidence="1">Uncharacterized protein</fullName>
    </submittedName>
</protein>
<dbReference type="EMBL" id="JAPDGR010000312">
    <property type="protein sequence ID" value="KAJ2991727.1"/>
    <property type="molecule type" value="Genomic_DNA"/>
</dbReference>
<dbReference type="Proteomes" id="UP001143856">
    <property type="component" value="Unassembled WGS sequence"/>
</dbReference>
<evidence type="ECO:0000313" key="1">
    <source>
        <dbReference type="EMBL" id="KAJ2991727.1"/>
    </source>
</evidence>
<accession>A0ACC1PI62</accession>
<keyword evidence="2" id="KW-1185">Reference proteome</keyword>
<organism evidence="1 2">
    <name type="scientific">Xylaria curta</name>
    <dbReference type="NCBI Taxonomy" id="42375"/>
    <lineage>
        <taxon>Eukaryota</taxon>
        <taxon>Fungi</taxon>
        <taxon>Dikarya</taxon>
        <taxon>Ascomycota</taxon>
        <taxon>Pezizomycotina</taxon>
        <taxon>Sordariomycetes</taxon>
        <taxon>Xylariomycetidae</taxon>
        <taxon>Xylariales</taxon>
        <taxon>Xylariaceae</taxon>
        <taxon>Xylaria</taxon>
    </lineage>
</organism>
<evidence type="ECO:0000313" key="2">
    <source>
        <dbReference type="Proteomes" id="UP001143856"/>
    </source>
</evidence>
<name>A0ACC1PI62_9PEZI</name>